<dbReference type="InterPro" id="IPR009081">
    <property type="entry name" value="PP-bd_ACP"/>
</dbReference>
<evidence type="ECO:0000313" key="3">
    <source>
        <dbReference type="Proteomes" id="UP000307164"/>
    </source>
</evidence>
<feature type="domain" description="Carrier" evidence="1">
    <location>
        <begin position="1026"/>
        <end position="1103"/>
    </location>
</feature>
<dbReference type="EMBL" id="PNBW01000041">
    <property type="protein sequence ID" value="TMO75134.1"/>
    <property type="molecule type" value="Genomic_DNA"/>
</dbReference>
<dbReference type="RefSeq" id="WP_138676438.1">
    <property type="nucleotide sequence ID" value="NZ_PNBW01000041.1"/>
</dbReference>
<organism evidence="2 3">
    <name type="scientific">Pseudoalteromonas aurantia</name>
    <dbReference type="NCBI Taxonomy" id="43654"/>
    <lineage>
        <taxon>Bacteria</taxon>
        <taxon>Pseudomonadati</taxon>
        <taxon>Pseudomonadota</taxon>
        <taxon>Gammaproteobacteria</taxon>
        <taxon>Alteromonadales</taxon>
        <taxon>Pseudoalteromonadaceae</taxon>
        <taxon>Pseudoalteromonas</taxon>
    </lineage>
</organism>
<dbReference type="Gene3D" id="3.30.300.30">
    <property type="match status" value="1"/>
</dbReference>
<dbReference type="Proteomes" id="UP000307164">
    <property type="component" value="Unassembled WGS sequence"/>
</dbReference>
<dbReference type="PANTHER" id="PTHR45527">
    <property type="entry name" value="NONRIBOSOMAL PEPTIDE SYNTHETASE"/>
    <property type="match status" value="1"/>
</dbReference>
<dbReference type="InterPro" id="IPR010071">
    <property type="entry name" value="AA_adenyl_dom"/>
</dbReference>
<dbReference type="Pfam" id="PF00501">
    <property type="entry name" value="AMP-binding"/>
    <property type="match status" value="1"/>
</dbReference>
<dbReference type="InterPro" id="IPR044894">
    <property type="entry name" value="TubC_N_sf"/>
</dbReference>
<dbReference type="SUPFAM" id="SSF52777">
    <property type="entry name" value="CoA-dependent acyltransferases"/>
    <property type="match status" value="2"/>
</dbReference>
<proteinExistence type="predicted"/>
<evidence type="ECO:0000259" key="1">
    <source>
        <dbReference type="PROSITE" id="PS50075"/>
    </source>
</evidence>
<evidence type="ECO:0000313" key="2">
    <source>
        <dbReference type="EMBL" id="TMO75134.1"/>
    </source>
</evidence>
<dbReference type="InterPro" id="IPR045851">
    <property type="entry name" value="AMP-bd_C_sf"/>
</dbReference>
<dbReference type="Gene3D" id="3.40.50.980">
    <property type="match status" value="2"/>
</dbReference>
<dbReference type="Gene3D" id="3.30.559.30">
    <property type="entry name" value="Nonribosomal peptide synthetase, condensation domain"/>
    <property type="match status" value="1"/>
</dbReference>
<accession>A0ABY2VYP3</accession>
<dbReference type="Gene3D" id="2.30.38.10">
    <property type="entry name" value="Luciferase, Domain 3"/>
    <property type="match status" value="1"/>
</dbReference>
<dbReference type="PROSITE" id="PS00455">
    <property type="entry name" value="AMP_BINDING"/>
    <property type="match status" value="1"/>
</dbReference>
<dbReference type="Gene3D" id="1.10.1200.10">
    <property type="entry name" value="ACP-like"/>
    <property type="match status" value="1"/>
</dbReference>
<comment type="caution">
    <text evidence="2">The sequence shown here is derived from an EMBL/GenBank/DDBJ whole genome shotgun (WGS) entry which is preliminary data.</text>
</comment>
<dbReference type="InterPro" id="IPR036736">
    <property type="entry name" value="ACP-like_sf"/>
</dbReference>
<dbReference type="SUPFAM" id="SSF47336">
    <property type="entry name" value="ACP-like"/>
    <property type="match status" value="1"/>
</dbReference>
<dbReference type="Pfam" id="PF18563">
    <property type="entry name" value="TubC_N"/>
    <property type="match status" value="1"/>
</dbReference>
<gene>
    <name evidence="2" type="ORF">CWC20_08675</name>
</gene>
<dbReference type="PROSITE" id="PS50075">
    <property type="entry name" value="CARRIER"/>
    <property type="match status" value="1"/>
</dbReference>
<dbReference type="Gene3D" id="1.10.10.1830">
    <property type="entry name" value="Non-ribosomal peptide synthase, adenylation domain"/>
    <property type="match status" value="1"/>
</dbReference>
<dbReference type="Pfam" id="PF00668">
    <property type="entry name" value="Condensation"/>
    <property type="match status" value="1"/>
</dbReference>
<dbReference type="NCBIfam" id="TIGR01733">
    <property type="entry name" value="AA-adenyl-dom"/>
    <property type="match status" value="1"/>
</dbReference>
<dbReference type="CDD" id="cd05930">
    <property type="entry name" value="A_NRPS"/>
    <property type="match status" value="1"/>
</dbReference>
<dbReference type="PRINTS" id="PR00154">
    <property type="entry name" value="AMPBINDING"/>
</dbReference>
<sequence length="1125" mass="126148">MRVLDILAVANKAGVELYLKEGQLAYRAKGAGLSNELKQILKENKSRLITHLNLIDQLRTDIKVVGNEYNPKAAFMLSDGQKRCFFATQRDKSSFYLNMPMGMDLIGDFSIDIFNKSLMILIERHQILKTNYIQDSSGIVKQIIKPESSFSLDFVDISDKTASQQLAVLAEIEVRESTTPFDLSIDYVVRGRIVKCGPKKHSVFITLHHIAADDWSIGIFKNELSTIYNQLSGGLQVSLPKLEVQYVDYANWQSNIYTDGNLDSQLEYWQERLDNAPLVHSIPLDKQRGTKQSNSGSNVIRRLDKSVLNELKLLARNNSATLFSVVAALYNAFLHRYTDQDELVIGVPVANRDKLCTAQLIGFFVNMLPIRSTLEEQTNFESYLKQYQHNLLSDFEYQHVPFNMIVESLGISGGKAHNPLFQIAIVMGNSDIGEINFRGLSSSDRELKGYAAKYDLALRVGETKDGITFNWEYATALFEEDSISRMSDYFNQFVLAVIKNCDKPVVEIPLVTCAIKEHTHAYSEEISKVSVIDAFIEQAKINPSNLALSDSFSSLTYSEVHERSNQIAYKLLSLGIQSSSIVAIELEKSIDLFVTVLGILKSGAAYLPIDPTLPGLRKSRMLKECNVSFAIATEENITAAHYKDIKVLTHFDVMATAALPVIDPHDLAYVLYTSGSTGQPKGVMISHKGMVNLAEFQRTYFKVTPQSIVLQFASFSFDASVWEWCMALLNGACLQICSDHIRTSPILLTEYLKQNKITHATLPPSILSSLVCENDYAFEALIVAGEKCPDKLADQWCEEFPLFNAYGPTETTVCATVGRLRKGEGVHIGTAIDDFKVLVLDKRQQLVPDGAVGELYISGIGVALGYIGNLPLTQERFITRRDYGREQTYYRSGDLVRARTDGQLEFLNRVDDQVKIRGVRIELGEIEQQLMQEAAVRSAKAVVHNMNLDNAEILAFIELEKHTSIDEYHHFTAQKIESNLSLVLPQSMLPNAVIAVENFPLTRNGKIDTGKLIEHAQLYRASSCTECETETELSLRNIWSELTGTPREQIGKNTNFYHIGGNSLLITKMLISIEQYFAVRLEIVDVISKQKLAEVSALIEARNIGQMAKLESDYQLDDDEMEVLL</sequence>
<name>A0ABY2VYP3_9GAMM</name>
<keyword evidence="3" id="KW-1185">Reference proteome</keyword>
<dbReference type="InterPro" id="IPR020459">
    <property type="entry name" value="AMP-binding"/>
</dbReference>
<dbReference type="InterPro" id="IPR023213">
    <property type="entry name" value="CAT-like_dom_sf"/>
</dbReference>
<dbReference type="CDD" id="cd19531">
    <property type="entry name" value="LCL_NRPS-like"/>
    <property type="match status" value="1"/>
</dbReference>
<dbReference type="InterPro" id="IPR041464">
    <property type="entry name" value="TubC_N"/>
</dbReference>
<dbReference type="InterPro" id="IPR000873">
    <property type="entry name" value="AMP-dep_synth/lig_dom"/>
</dbReference>
<reference evidence="3" key="1">
    <citation type="submission" date="2019-06" db="EMBL/GenBank/DDBJ databases">
        <title>Co-occurence of chitin degradation, pigmentation and bioactivity in marine Pseudoalteromonas.</title>
        <authorList>
            <person name="Sonnenschein E.C."/>
            <person name="Bech P.K."/>
        </authorList>
    </citation>
    <scope>NUCLEOTIDE SEQUENCE [LARGE SCALE GENOMIC DNA]</scope>
    <source>
        <strain evidence="3">S3895</strain>
    </source>
</reference>
<dbReference type="InterPro" id="IPR020845">
    <property type="entry name" value="AMP-binding_CS"/>
</dbReference>
<dbReference type="SUPFAM" id="SSF56801">
    <property type="entry name" value="Acetyl-CoA synthetase-like"/>
    <property type="match status" value="1"/>
</dbReference>
<dbReference type="Gene3D" id="3.30.559.10">
    <property type="entry name" value="Chloramphenicol acetyltransferase-like domain"/>
    <property type="match status" value="1"/>
</dbReference>
<protein>
    <recommendedName>
        <fullName evidence="1">Carrier domain-containing protein</fullName>
    </recommendedName>
</protein>
<dbReference type="PANTHER" id="PTHR45527:SF1">
    <property type="entry name" value="FATTY ACID SYNTHASE"/>
    <property type="match status" value="1"/>
</dbReference>
<dbReference type="Pfam" id="PF00550">
    <property type="entry name" value="PP-binding"/>
    <property type="match status" value="1"/>
</dbReference>
<dbReference type="InterPro" id="IPR001242">
    <property type="entry name" value="Condensation_dom"/>
</dbReference>